<keyword evidence="3" id="KW-1185">Reference proteome</keyword>
<evidence type="ECO:0000313" key="3">
    <source>
        <dbReference type="Proteomes" id="UP000051581"/>
    </source>
</evidence>
<comment type="caution">
    <text evidence="2">The sequence shown here is derived from an EMBL/GenBank/DDBJ whole genome shotgun (WGS) entry which is preliminary data.</text>
</comment>
<sequence length="84" mass="9973">MIGLWGLGYVTSYLKMPDISFYGIYFVLWMVIERQTGGYYDWTSWIIFALVAVLMTWITNLVRVTYASRYDKPKKKDQKNESLK</sequence>
<keyword evidence="1" id="KW-0472">Membrane</keyword>
<evidence type="ECO:0000256" key="1">
    <source>
        <dbReference type="SAM" id="Phobius"/>
    </source>
</evidence>
<name>A0A0R1LAQ6_9LACO</name>
<proteinExistence type="predicted"/>
<evidence type="ECO:0000313" key="2">
    <source>
        <dbReference type="EMBL" id="KRK90113.1"/>
    </source>
</evidence>
<reference evidence="2 3" key="1">
    <citation type="journal article" date="2015" name="Genome Announc.">
        <title>Expanding the biotechnology potential of lactobacilli through comparative genomics of 213 strains and associated genera.</title>
        <authorList>
            <person name="Sun Z."/>
            <person name="Harris H.M."/>
            <person name="McCann A."/>
            <person name="Guo C."/>
            <person name="Argimon S."/>
            <person name="Zhang W."/>
            <person name="Yang X."/>
            <person name="Jeffery I.B."/>
            <person name="Cooney J.C."/>
            <person name="Kagawa T.F."/>
            <person name="Liu W."/>
            <person name="Song Y."/>
            <person name="Salvetti E."/>
            <person name="Wrobel A."/>
            <person name="Rasinkangas P."/>
            <person name="Parkhill J."/>
            <person name="Rea M.C."/>
            <person name="O'Sullivan O."/>
            <person name="Ritari J."/>
            <person name="Douillard F.P."/>
            <person name="Paul Ross R."/>
            <person name="Yang R."/>
            <person name="Briner A.E."/>
            <person name="Felis G.E."/>
            <person name="de Vos W.M."/>
            <person name="Barrangou R."/>
            <person name="Klaenhammer T.R."/>
            <person name="Caufield P.W."/>
            <person name="Cui Y."/>
            <person name="Zhang H."/>
            <person name="O'Toole P.W."/>
        </authorList>
    </citation>
    <scope>NUCLEOTIDE SEQUENCE [LARGE SCALE GENOMIC DNA]</scope>
    <source>
        <strain evidence="2 3">DSM 19904</strain>
    </source>
</reference>
<feature type="transmembrane region" description="Helical" evidence="1">
    <location>
        <begin position="12"/>
        <end position="32"/>
    </location>
</feature>
<keyword evidence="1" id="KW-0812">Transmembrane</keyword>
<feature type="transmembrane region" description="Helical" evidence="1">
    <location>
        <begin position="44"/>
        <end position="66"/>
    </location>
</feature>
<dbReference type="Proteomes" id="UP000051581">
    <property type="component" value="Unassembled WGS sequence"/>
</dbReference>
<accession>A0A0R1LAQ6</accession>
<keyword evidence="1" id="KW-1133">Transmembrane helix</keyword>
<dbReference type="PATRIC" id="fig|1423808.3.peg.354"/>
<protein>
    <submittedName>
        <fullName evidence="2">Uncharacterized protein</fullName>
    </submittedName>
</protein>
<dbReference type="AlphaFoldDB" id="A0A0R1LAQ6"/>
<gene>
    <name evidence="2" type="ORF">FD17_GL000354</name>
</gene>
<dbReference type="EMBL" id="AZEA01000001">
    <property type="protein sequence ID" value="KRK90113.1"/>
    <property type="molecule type" value="Genomic_DNA"/>
</dbReference>
<organism evidence="2 3">
    <name type="scientific">Lentilactobacillus sunkii DSM 19904</name>
    <dbReference type="NCBI Taxonomy" id="1423808"/>
    <lineage>
        <taxon>Bacteria</taxon>
        <taxon>Bacillati</taxon>
        <taxon>Bacillota</taxon>
        <taxon>Bacilli</taxon>
        <taxon>Lactobacillales</taxon>
        <taxon>Lactobacillaceae</taxon>
        <taxon>Lentilactobacillus</taxon>
    </lineage>
</organism>